<proteinExistence type="predicted"/>
<keyword evidence="3" id="KW-1185">Reference proteome</keyword>
<evidence type="ECO:0000313" key="3">
    <source>
        <dbReference type="Proteomes" id="UP000316008"/>
    </source>
</evidence>
<protein>
    <submittedName>
        <fullName evidence="2">Uncharacterized protein</fullName>
    </submittedName>
</protein>
<evidence type="ECO:0000313" key="2">
    <source>
        <dbReference type="EMBL" id="TSJ42091.1"/>
    </source>
</evidence>
<evidence type="ECO:0000256" key="1">
    <source>
        <dbReference type="SAM" id="Coils"/>
    </source>
</evidence>
<dbReference type="EMBL" id="VLPL01000006">
    <property type="protein sequence ID" value="TSJ42091.1"/>
    <property type="molecule type" value="Genomic_DNA"/>
</dbReference>
<dbReference type="OrthoDB" id="1448281at2"/>
<reference evidence="2 3" key="1">
    <citation type="submission" date="2019-07" db="EMBL/GenBank/DDBJ databases">
        <authorList>
            <person name="Huq M.A."/>
        </authorList>
    </citation>
    <scope>NUCLEOTIDE SEQUENCE [LARGE SCALE GENOMIC DNA]</scope>
    <source>
        <strain evidence="2 3">MAH-3</strain>
    </source>
</reference>
<dbReference type="Proteomes" id="UP000316008">
    <property type="component" value="Unassembled WGS sequence"/>
</dbReference>
<feature type="coiled-coil region" evidence="1">
    <location>
        <begin position="59"/>
        <end position="123"/>
    </location>
</feature>
<comment type="caution">
    <text evidence="2">The sequence shown here is derived from an EMBL/GenBank/DDBJ whole genome shotgun (WGS) entry which is preliminary data.</text>
</comment>
<sequence>MKAKTFIELAALSASLYAISKETHLLEKLKDLSEKGKNSINDFMSEKITDENGNEVPFTEKLLLKAKEAQEELETKIGEMIAAFYEKVNIAHTDKLKTLEDQLEEVNRNLALAEARINQLESKG</sequence>
<organism evidence="2 3">
    <name type="scientific">Fluviicola chungangensis</name>
    <dbReference type="NCBI Taxonomy" id="2597671"/>
    <lineage>
        <taxon>Bacteria</taxon>
        <taxon>Pseudomonadati</taxon>
        <taxon>Bacteroidota</taxon>
        <taxon>Flavobacteriia</taxon>
        <taxon>Flavobacteriales</taxon>
        <taxon>Crocinitomicaceae</taxon>
        <taxon>Fluviicola</taxon>
    </lineage>
</organism>
<accession>A0A556MQ67</accession>
<name>A0A556MQ67_9FLAO</name>
<gene>
    <name evidence="2" type="ORF">FO442_13475</name>
</gene>
<dbReference type="RefSeq" id="WP_144333722.1">
    <property type="nucleotide sequence ID" value="NZ_VLPL01000006.1"/>
</dbReference>
<keyword evidence="1" id="KW-0175">Coiled coil</keyword>
<dbReference type="AlphaFoldDB" id="A0A556MQ67"/>